<comment type="similarity">
    <text evidence="2">Belongs to the nitroreductase family.</text>
</comment>
<comment type="caution">
    <text evidence="9">The sequence shown here is derived from an EMBL/GenBank/DDBJ whole genome shotgun (WGS) entry which is preliminary data.</text>
</comment>
<keyword evidence="5" id="KW-0521">NADP</keyword>
<evidence type="ECO:0000256" key="1">
    <source>
        <dbReference type="ARBA" id="ARBA00001917"/>
    </source>
</evidence>
<dbReference type="InterPro" id="IPR050627">
    <property type="entry name" value="Nitroreductase/BluB"/>
</dbReference>
<dbReference type="Gene3D" id="3.40.109.10">
    <property type="entry name" value="NADH Oxidase"/>
    <property type="match status" value="1"/>
</dbReference>
<evidence type="ECO:0000256" key="2">
    <source>
        <dbReference type="ARBA" id="ARBA00007118"/>
    </source>
</evidence>
<dbReference type="InterPro" id="IPR000415">
    <property type="entry name" value="Nitroreductase-like"/>
</dbReference>
<keyword evidence="10" id="KW-1185">Reference proteome</keyword>
<evidence type="ECO:0000256" key="7">
    <source>
        <dbReference type="ARBA" id="ARBA00023027"/>
    </source>
</evidence>
<dbReference type="Proteomes" id="UP000741863">
    <property type="component" value="Unassembled WGS sequence"/>
</dbReference>
<dbReference type="EMBL" id="JAFBEC010000003">
    <property type="protein sequence ID" value="MBM7632205.1"/>
    <property type="molecule type" value="Genomic_DNA"/>
</dbReference>
<name>A0ABS2P9Z7_9BACL</name>
<proteinExistence type="inferred from homology"/>
<evidence type="ECO:0000256" key="5">
    <source>
        <dbReference type="ARBA" id="ARBA00022857"/>
    </source>
</evidence>
<dbReference type="InterPro" id="IPR033878">
    <property type="entry name" value="NfsB-like"/>
</dbReference>
<evidence type="ECO:0000256" key="6">
    <source>
        <dbReference type="ARBA" id="ARBA00023002"/>
    </source>
</evidence>
<evidence type="ECO:0000256" key="4">
    <source>
        <dbReference type="ARBA" id="ARBA00022643"/>
    </source>
</evidence>
<dbReference type="SUPFAM" id="SSF55469">
    <property type="entry name" value="FMN-dependent nitroreductase-like"/>
    <property type="match status" value="1"/>
</dbReference>
<dbReference type="CDD" id="cd02149">
    <property type="entry name" value="NfsB-like"/>
    <property type="match status" value="1"/>
</dbReference>
<organism evidence="9 10">
    <name type="scientific">Geomicrobium sediminis</name>
    <dbReference type="NCBI Taxonomy" id="1347788"/>
    <lineage>
        <taxon>Bacteria</taxon>
        <taxon>Bacillati</taxon>
        <taxon>Bacillota</taxon>
        <taxon>Bacilli</taxon>
        <taxon>Bacillales</taxon>
        <taxon>Geomicrobium</taxon>
    </lineage>
</organism>
<dbReference type="InterPro" id="IPR029479">
    <property type="entry name" value="Nitroreductase"/>
</dbReference>
<dbReference type="PANTHER" id="PTHR23026:SF125">
    <property type="entry name" value="OXYGEN-INSENSITIVE NAD(P)H NITROREDUCTASE"/>
    <property type="match status" value="1"/>
</dbReference>
<keyword evidence="7" id="KW-0520">NAD</keyword>
<evidence type="ECO:0000256" key="3">
    <source>
        <dbReference type="ARBA" id="ARBA00022630"/>
    </source>
</evidence>
<feature type="domain" description="Nitroreductase" evidence="8">
    <location>
        <begin position="13"/>
        <end position="200"/>
    </location>
</feature>
<keyword evidence="3" id="KW-0285">Flavoprotein</keyword>
<sequence>MERKQLLLDAAHFRHATKAFDPDQKISEEDFSFLLEIARLSPSSIGLEPWKFVVVQNEAIRKELSTYSSGAVKQLETASHFVIILARNDARYDSAYAKHMMTNVKDMPEETFEQHIIPAYRTFQDVNINILDGDRTLFDWASKQTYIALGNMMSAAAGIGIDSCPIEGFHYEKVTSYLQQKGILKQDDPYDVSVMVAFGYRASEPKYPKVRQSQQEIIEWIE</sequence>
<evidence type="ECO:0000259" key="8">
    <source>
        <dbReference type="Pfam" id="PF00881"/>
    </source>
</evidence>
<comment type="cofactor">
    <cofactor evidence="1">
        <name>FMN</name>
        <dbReference type="ChEBI" id="CHEBI:58210"/>
    </cofactor>
</comment>
<evidence type="ECO:0000313" key="10">
    <source>
        <dbReference type="Proteomes" id="UP000741863"/>
    </source>
</evidence>
<accession>A0ABS2P9Z7</accession>
<reference evidence="9 10" key="1">
    <citation type="submission" date="2021-01" db="EMBL/GenBank/DDBJ databases">
        <title>Genomic Encyclopedia of Type Strains, Phase IV (KMG-IV): sequencing the most valuable type-strain genomes for metagenomic binning, comparative biology and taxonomic classification.</title>
        <authorList>
            <person name="Goeker M."/>
        </authorList>
    </citation>
    <scope>NUCLEOTIDE SEQUENCE [LARGE SCALE GENOMIC DNA]</scope>
    <source>
        <strain evidence="9 10">DSM 25540</strain>
    </source>
</reference>
<keyword evidence="4" id="KW-0288">FMN</keyword>
<evidence type="ECO:0000313" key="9">
    <source>
        <dbReference type="EMBL" id="MBM7632205.1"/>
    </source>
</evidence>
<keyword evidence="6" id="KW-0560">Oxidoreductase</keyword>
<dbReference type="RefSeq" id="WP_204696333.1">
    <property type="nucleotide sequence ID" value="NZ_JAFBEC010000003.1"/>
</dbReference>
<dbReference type="Pfam" id="PF00881">
    <property type="entry name" value="Nitroreductase"/>
    <property type="match status" value="1"/>
</dbReference>
<gene>
    <name evidence="9" type="ORF">JOD17_001298</name>
</gene>
<dbReference type="PANTHER" id="PTHR23026">
    <property type="entry name" value="NADPH NITROREDUCTASE"/>
    <property type="match status" value="1"/>
</dbReference>
<protein>
    <submittedName>
        <fullName evidence="9">Nitroreductase</fullName>
    </submittedName>
</protein>